<dbReference type="Proteomes" id="UP000243859">
    <property type="component" value="Unassembled WGS sequence"/>
</dbReference>
<feature type="chain" id="PRO_5015691483" evidence="2">
    <location>
        <begin position="22"/>
        <end position="192"/>
    </location>
</feature>
<evidence type="ECO:0000313" key="3">
    <source>
        <dbReference type="EMBL" id="PTN03846.1"/>
    </source>
</evidence>
<accession>A0A2T5BW27</accession>
<feature type="signal peptide" evidence="2">
    <location>
        <begin position="1"/>
        <end position="21"/>
    </location>
</feature>
<proteinExistence type="predicted"/>
<dbReference type="PROSITE" id="PS51257">
    <property type="entry name" value="PROKAR_LIPOPROTEIN"/>
    <property type="match status" value="1"/>
</dbReference>
<name>A0A2T5BW27_9RHOB</name>
<dbReference type="EMBL" id="QAAA01000001">
    <property type="protein sequence ID" value="PTN03846.1"/>
    <property type="molecule type" value="Genomic_DNA"/>
</dbReference>
<gene>
    <name evidence="3" type="ORF">C8N32_10139</name>
</gene>
<keyword evidence="4" id="KW-1185">Reference proteome</keyword>
<keyword evidence="2" id="KW-0732">Signal</keyword>
<dbReference type="RefSeq" id="WP_107890753.1">
    <property type="nucleotide sequence ID" value="NZ_NHSI01000066.1"/>
</dbReference>
<comment type="caution">
    <text evidence="3">The sequence shown here is derived from an EMBL/GenBank/DDBJ whole genome shotgun (WGS) entry which is preliminary data.</text>
</comment>
<reference evidence="3 4" key="1">
    <citation type="submission" date="2018-04" db="EMBL/GenBank/DDBJ databases">
        <title>Genomic Encyclopedia of Archaeal and Bacterial Type Strains, Phase II (KMG-II): from individual species to whole genera.</title>
        <authorList>
            <person name="Goeker M."/>
        </authorList>
    </citation>
    <scope>NUCLEOTIDE SEQUENCE [LARGE SCALE GENOMIC DNA]</scope>
    <source>
        <strain evidence="3 4">DSM 18064</strain>
    </source>
</reference>
<protein>
    <submittedName>
        <fullName evidence="3">Excalibur calcium-binding domain-containing protein</fullName>
    </submittedName>
</protein>
<evidence type="ECO:0000256" key="2">
    <source>
        <dbReference type="SAM" id="SignalP"/>
    </source>
</evidence>
<dbReference type="AlphaFoldDB" id="A0A2T5BW27"/>
<dbReference type="OrthoDB" id="7951357at2"/>
<organism evidence="3 4">
    <name type="scientific">Rhodovulum imhoffii</name>
    <dbReference type="NCBI Taxonomy" id="365340"/>
    <lineage>
        <taxon>Bacteria</taxon>
        <taxon>Pseudomonadati</taxon>
        <taxon>Pseudomonadota</taxon>
        <taxon>Alphaproteobacteria</taxon>
        <taxon>Rhodobacterales</taxon>
        <taxon>Paracoccaceae</taxon>
        <taxon>Rhodovulum</taxon>
    </lineage>
</organism>
<sequence>MRIAVPILVLALGACASGPQAGAGYSDYHSYLKAREDQLTGTTQPSAGQPLSAAGGVPTSTPTDLSDEQNFEAVASRESIESDRARLEAQQSQYVAIAPQPLPGRMSVPTGPNIVSYALDTTNKPGEQVYRRVNPLRNLSHERACARFASADKAQEAFLAAGGPQRDSKNLDPDGDGFACEWNPAPFRLVAN</sequence>
<evidence type="ECO:0000256" key="1">
    <source>
        <dbReference type="SAM" id="MobiDB-lite"/>
    </source>
</evidence>
<feature type="compositionally biased region" description="Polar residues" evidence="1">
    <location>
        <begin position="39"/>
        <end position="49"/>
    </location>
</feature>
<feature type="region of interest" description="Disordered" evidence="1">
    <location>
        <begin position="38"/>
        <end position="67"/>
    </location>
</feature>
<evidence type="ECO:0000313" key="4">
    <source>
        <dbReference type="Proteomes" id="UP000243859"/>
    </source>
</evidence>